<gene>
    <name evidence="2" type="ORF">CVT25_010490</name>
</gene>
<dbReference type="Proteomes" id="UP000283269">
    <property type="component" value="Unassembled WGS sequence"/>
</dbReference>
<proteinExistence type="predicted"/>
<comment type="caution">
    <text evidence="2">The sequence shown here is derived from an EMBL/GenBank/DDBJ whole genome shotgun (WGS) entry which is preliminary data.</text>
</comment>
<feature type="compositionally biased region" description="Polar residues" evidence="1">
    <location>
        <begin position="417"/>
        <end position="434"/>
    </location>
</feature>
<evidence type="ECO:0000313" key="2">
    <source>
        <dbReference type="EMBL" id="PPQ88804.1"/>
    </source>
</evidence>
<feature type="region of interest" description="Disordered" evidence="1">
    <location>
        <begin position="1038"/>
        <end position="1078"/>
    </location>
</feature>
<dbReference type="InParanoid" id="A0A409XDK0"/>
<reference evidence="2 3" key="1">
    <citation type="journal article" date="2018" name="Evol. Lett.">
        <title>Horizontal gene cluster transfer increased hallucinogenic mushroom diversity.</title>
        <authorList>
            <person name="Reynolds H.T."/>
            <person name="Vijayakumar V."/>
            <person name="Gluck-Thaler E."/>
            <person name="Korotkin H.B."/>
            <person name="Matheny P.B."/>
            <person name="Slot J.C."/>
        </authorList>
    </citation>
    <scope>NUCLEOTIDE SEQUENCE [LARGE SCALE GENOMIC DNA]</scope>
    <source>
        <strain evidence="2 3">2631</strain>
    </source>
</reference>
<evidence type="ECO:0008006" key="4">
    <source>
        <dbReference type="Google" id="ProtNLM"/>
    </source>
</evidence>
<protein>
    <recommendedName>
        <fullName evidence="4">Protein kinase domain-containing protein</fullName>
    </recommendedName>
</protein>
<feature type="region of interest" description="Disordered" evidence="1">
    <location>
        <begin position="400"/>
        <end position="444"/>
    </location>
</feature>
<feature type="compositionally biased region" description="Polar residues" evidence="1">
    <location>
        <begin position="1052"/>
        <end position="1068"/>
    </location>
</feature>
<evidence type="ECO:0000256" key="1">
    <source>
        <dbReference type="SAM" id="MobiDB-lite"/>
    </source>
</evidence>
<evidence type="ECO:0000313" key="3">
    <source>
        <dbReference type="Proteomes" id="UP000283269"/>
    </source>
</evidence>
<keyword evidence="3" id="KW-1185">Reference proteome</keyword>
<feature type="compositionally biased region" description="Basic and acidic residues" evidence="1">
    <location>
        <begin position="1069"/>
        <end position="1078"/>
    </location>
</feature>
<dbReference type="OrthoDB" id="3026831at2759"/>
<dbReference type="EMBL" id="NHYD01002025">
    <property type="protein sequence ID" value="PPQ88804.1"/>
    <property type="molecule type" value="Genomic_DNA"/>
</dbReference>
<sequence>MEEHIKGQQQSIESMAALLQSAFGFNKTILLSESEGTPDDHLPTYANIMRELAMFIPSNPNSDYFFIKDILREEWHKNTYTKRMPWMNANIVPCDAIDTTTNMVGQERVITDQTLRKYLIEDLPRGSELVVCISACHDSQTLLDFKHYNRYKVEDDIIHRVGGLLQKQKSLSTQHGLIPGLRALPPEDIDLHKEIYKGRSYRLHSAQSAGKAVIVKVYEGRYAKEFSAEAAAFSRKVMCGETLHSSFLQMFAATPGNMGPAFIAFRGEYQGTVESIASVLLFTSLEQSFVLGLQTVIALSSGLDYLCNVDYPVLGSDIFVLLLSNQGTVKISFDPDISQKERHAPLSNADRENSMMLLFHRLIQKTFHGPCKDYWERKLGISNDETQICSHHTALAIQDKHHSQPSLLDSDVPSSSATHSALVNPRKSSYQDSTSEARNEEGSPLEEIYHKSQAFLRDFLLDPLLDRQHGHSSPVGTAPPHGSGCKAHAATLSHARRACIDLKPEGVDCLGDIESIDDQSMAITLPSNGSHCLCKNSRNRISGAQTLRTIIQCLHCLAVNNPHHAGRHPTYANTPDTDQALENNLEIGVGKGSTMIQAVAELLKANPTPTYREMLKVAIHVEEEHTRDPQRNTQLLTSLLKCAFGVNETILLSDSEGTHEDYIPSYANIIKDILLRELLKEAQKKRMKQRNASTRSNFAHQFEYELRPVYLDIIPCDAIDTTNNMIDQEKVITRKTLRRYLIENLPSSSELVDIVIDNFIKDLNHDNRSTIQNEARSVKKILQTGGQFYSAGGSLTINQIPHEEQKSQSTQHGLIPGLRALPPEDLDLHHEIYKGRGYRLHSAQSVTGKVIVVKVYEGRYAKELSTETAAFSRKVMHSSFCQLFAATPGNTGPAFIAFCGEYQGTVESIASVLLFTSLEQSFVLGLQTVIALSSGLDYLRNVDYPVLDSDNFVLLLSNQGTVKISFDPDIPRRERQHAPLSNADRENSMTLLFHRLIQKTFHGPCKDYWERKLGLSNDETQICLHHNTLAIQDKYDSQPSLLDSEDPSSSSTHSALVNPRKSSYQDSTSEARNEEGSPLEEICHKSKAFLRDFLLDPLLDRQHGHSAPVGTASSHGSGCKAHAATLSHARRACIDLKPEGVDCLGDIESSEYHVDLMMQFYLF</sequence>
<organism evidence="2 3">
    <name type="scientific">Psilocybe cyanescens</name>
    <dbReference type="NCBI Taxonomy" id="93625"/>
    <lineage>
        <taxon>Eukaryota</taxon>
        <taxon>Fungi</taxon>
        <taxon>Dikarya</taxon>
        <taxon>Basidiomycota</taxon>
        <taxon>Agaricomycotina</taxon>
        <taxon>Agaricomycetes</taxon>
        <taxon>Agaricomycetidae</taxon>
        <taxon>Agaricales</taxon>
        <taxon>Agaricineae</taxon>
        <taxon>Strophariaceae</taxon>
        <taxon>Psilocybe</taxon>
    </lineage>
</organism>
<accession>A0A409XDK0</accession>
<dbReference type="STRING" id="93625.A0A409XDK0"/>
<feature type="compositionally biased region" description="Low complexity" evidence="1">
    <location>
        <begin position="404"/>
        <end position="416"/>
    </location>
</feature>
<feature type="compositionally biased region" description="Low complexity" evidence="1">
    <location>
        <begin position="1038"/>
        <end position="1051"/>
    </location>
</feature>
<dbReference type="Gene3D" id="3.40.50.12660">
    <property type="match status" value="1"/>
</dbReference>
<name>A0A409XDK0_PSICY</name>
<dbReference type="AlphaFoldDB" id="A0A409XDK0"/>